<dbReference type="AlphaFoldDB" id="A0A060HKD2"/>
<evidence type="ECO:0000313" key="1">
    <source>
        <dbReference type="EMBL" id="AIC15918.1"/>
    </source>
</evidence>
<dbReference type="EMBL" id="CP007536">
    <property type="protein sequence ID" value="AIC15918.1"/>
    <property type="molecule type" value="Genomic_DNA"/>
</dbReference>
<proteinExistence type="predicted"/>
<accession>A0A060HKD2</accession>
<reference evidence="1 2" key="1">
    <citation type="journal article" date="2014" name="Int. J. Syst. Evol. Microbiol.">
        <title>Nitrososphaera viennensis gen. nov., sp. nov., an aerobic and mesophilic, ammonia-oxidizing archaeon from soil and a member of the archaeal phylum Thaumarchaeota.</title>
        <authorList>
            <person name="Stieglmeier M."/>
            <person name="Klingl A."/>
            <person name="Alves R.J."/>
            <person name="Rittmann S.K."/>
            <person name="Melcher M."/>
            <person name="Leisch N."/>
            <person name="Schleper C."/>
        </authorList>
    </citation>
    <scope>NUCLEOTIDE SEQUENCE [LARGE SCALE GENOMIC DNA]</scope>
    <source>
        <strain evidence="1">EN76</strain>
    </source>
</reference>
<dbReference type="HOGENOM" id="CLU_155675_0_0_2"/>
<organism evidence="1 2">
    <name type="scientific">Nitrososphaera viennensis EN76</name>
    <dbReference type="NCBI Taxonomy" id="926571"/>
    <lineage>
        <taxon>Archaea</taxon>
        <taxon>Nitrososphaerota</taxon>
        <taxon>Nitrososphaeria</taxon>
        <taxon>Nitrososphaerales</taxon>
        <taxon>Nitrososphaeraceae</taxon>
        <taxon>Nitrososphaera</taxon>
    </lineage>
</organism>
<dbReference type="KEGG" id="nvn:NVIE_016650"/>
<dbReference type="Proteomes" id="UP000027093">
    <property type="component" value="Chromosome"/>
</dbReference>
<dbReference type="STRING" id="926571.NVIE_016650"/>
<sequence length="135" mass="15509">MSQMSSSYWSEKMVVVPSTTSPPVRYDMEKQEAAYRTEFAPMERLLEQKVGALCNDEGISHMEMSPIQRLFLTHYRCPACKLLPLYRLDLSHIKRARCGRCGHLVSFTSAGKYGKMRKKLAMMLWQARCGIDDVP</sequence>
<gene>
    <name evidence="1" type="ORF">NVIE_016650</name>
</gene>
<protein>
    <submittedName>
        <fullName evidence="1">Uncharacterized protein</fullName>
    </submittedName>
</protein>
<evidence type="ECO:0000313" key="2">
    <source>
        <dbReference type="Proteomes" id="UP000027093"/>
    </source>
</evidence>
<name>A0A060HKD2_9ARCH</name>
<keyword evidence="2" id="KW-1185">Reference proteome</keyword>